<evidence type="ECO:0000313" key="1">
    <source>
        <dbReference type="EMBL" id="CEG45275.1"/>
    </source>
</evidence>
<dbReference type="GeneID" id="59052724"/>
<dbReference type="AlphaFoldDB" id="A0A0N7L6U8"/>
<dbReference type="RefSeq" id="XP_036263334.1">
    <property type="nucleotide sequence ID" value="XM_036407073.1"/>
</dbReference>
<sequence>MIREVSLQDLMSGHGAEIMKILSLLLHPVRLSALIVSMFEVCKILLDHIKVSHTKFLQGKQM</sequence>
<organism evidence="1 2">
    <name type="scientific">Plasmopara halstedii</name>
    <name type="common">Downy mildew of sunflower</name>
    <dbReference type="NCBI Taxonomy" id="4781"/>
    <lineage>
        <taxon>Eukaryota</taxon>
        <taxon>Sar</taxon>
        <taxon>Stramenopiles</taxon>
        <taxon>Oomycota</taxon>
        <taxon>Peronosporomycetes</taxon>
        <taxon>Peronosporales</taxon>
        <taxon>Peronosporaceae</taxon>
        <taxon>Plasmopara</taxon>
    </lineage>
</organism>
<protein>
    <submittedName>
        <fullName evidence="1">Uncharacterized protein</fullName>
    </submittedName>
</protein>
<name>A0A0N7L6U8_PLAHL</name>
<keyword evidence="2" id="KW-1185">Reference proteome</keyword>
<evidence type="ECO:0000313" key="2">
    <source>
        <dbReference type="Proteomes" id="UP000054928"/>
    </source>
</evidence>
<dbReference type="EMBL" id="CCYD01001551">
    <property type="protein sequence ID" value="CEG45275.1"/>
    <property type="molecule type" value="Genomic_DNA"/>
</dbReference>
<reference evidence="2" key="1">
    <citation type="submission" date="2014-09" db="EMBL/GenBank/DDBJ databases">
        <authorList>
            <person name="Sharma Rahul"/>
            <person name="Thines Marco"/>
        </authorList>
    </citation>
    <scope>NUCLEOTIDE SEQUENCE [LARGE SCALE GENOMIC DNA]</scope>
</reference>
<accession>A0A0N7L6U8</accession>
<proteinExistence type="predicted"/>
<dbReference type="Proteomes" id="UP000054928">
    <property type="component" value="Unassembled WGS sequence"/>
</dbReference>